<reference evidence="1" key="1">
    <citation type="submission" date="2022-02" db="EMBL/GenBank/DDBJ databases">
        <title>The genome sequence of Ruegeria sp. 1NDH52C.</title>
        <authorList>
            <person name="Du J."/>
        </authorList>
    </citation>
    <scope>NUCLEOTIDE SEQUENCE</scope>
    <source>
        <strain evidence="1">1NDH52C</strain>
    </source>
</reference>
<proteinExistence type="predicted"/>
<comment type="caution">
    <text evidence="1">The sequence shown here is derived from an EMBL/GenBank/DDBJ whole genome shotgun (WGS) entry which is preliminary data.</text>
</comment>
<dbReference type="Proteomes" id="UP001165279">
    <property type="component" value="Unassembled WGS sequence"/>
</dbReference>
<name>A0ABS9NSW6_9RHOB</name>
<evidence type="ECO:0000313" key="1">
    <source>
        <dbReference type="EMBL" id="MCG6557308.1"/>
    </source>
</evidence>
<evidence type="ECO:0008006" key="3">
    <source>
        <dbReference type="Google" id="ProtNLM"/>
    </source>
</evidence>
<dbReference type="EMBL" id="JAKOEM010000002">
    <property type="protein sequence ID" value="MCG6557308.1"/>
    <property type="molecule type" value="Genomic_DNA"/>
</dbReference>
<dbReference type="RefSeq" id="WP_234137441.1">
    <property type="nucleotide sequence ID" value="NZ_JAKOEM010000002.1"/>
</dbReference>
<gene>
    <name evidence="1" type="ORF">MB818_03815</name>
</gene>
<evidence type="ECO:0000313" key="2">
    <source>
        <dbReference type="Proteomes" id="UP001165279"/>
    </source>
</evidence>
<keyword evidence="2" id="KW-1185">Reference proteome</keyword>
<accession>A0ABS9NSW6</accession>
<sequence length="182" mass="20544">MKQRPTCDHGGPSIPETFGLRDLHEAVGAHFFMWSYLEEELRQSITQLEDAAGLQPTHGILRSLDRWQDLHKTIARHKPMHMDVIDEIHRQVAGGLHIRNRLAHGISGFRVNDGARTSVVIFTMMNDIQVNLTLAEIEATTERLGRIASFFDRVTYAALASCTTQMQNIYDEILAGLHRNGS</sequence>
<protein>
    <recommendedName>
        <fullName evidence="3">MAE-28990/MAE-18760-like HEPN domain-containing protein</fullName>
    </recommendedName>
</protein>
<organism evidence="1 2">
    <name type="scientific">Ruegeria alba</name>
    <dbReference type="NCBI Taxonomy" id="2916756"/>
    <lineage>
        <taxon>Bacteria</taxon>
        <taxon>Pseudomonadati</taxon>
        <taxon>Pseudomonadota</taxon>
        <taxon>Alphaproteobacteria</taxon>
        <taxon>Rhodobacterales</taxon>
        <taxon>Roseobacteraceae</taxon>
        <taxon>Ruegeria</taxon>
    </lineage>
</organism>